<name>A0A4Y6Q206_PERCE</name>
<dbReference type="AlphaFoldDB" id="A0A4Y6Q206"/>
<accession>A0A4Y6Q206</accession>
<dbReference type="OrthoDB" id="5519880at2"/>
<dbReference type="NCBIfam" id="TIGR04563">
    <property type="entry name" value="TIGR04563 family protein"/>
    <property type="match status" value="1"/>
</dbReference>
<dbReference type="InterPro" id="IPR030822">
    <property type="entry name" value="MXAN_4361/MXAN_4362"/>
</dbReference>
<sequence>MASKKKLTLYFPENLVNETKREALRHDRSMSWIIEMAWRIAREQIESMPGVVELQEGNWEGAAE</sequence>
<keyword evidence="2" id="KW-1185">Reference proteome</keyword>
<dbReference type="Proteomes" id="UP000315995">
    <property type="component" value="Chromosome"/>
</dbReference>
<evidence type="ECO:0000313" key="1">
    <source>
        <dbReference type="EMBL" id="QDG54596.1"/>
    </source>
</evidence>
<organism evidence="1 2">
    <name type="scientific">Persicimonas caeni</name>
    <dbReference type="NCBI Taxonomy" id="2292766"/>
    <lineage>
        <taxon>Bacteria</taxon>
        <taxon>Deltaproteobacteria</taxon>
        <taxon>Bradymonadales</taxon>
        <taxon>Bradymonadaceae</taxon>
        <taxon>Persicimonas</taxon>
    </lineage>
</organism>
<proteinExistence type="predicted"/>
<gene>
    <name evidence="1" type="ORF">FIV42_28775</name>
</gene>
<protein>
    <submittedName>
        <fullName evidence="1">TIGR04563 family protein</fullName>
    </submittedName>
</protein>
<dbReference type="EMBL" id="CP041186">
    <property type="protein sequence ID" value="QDG54596.1"/>
    <property type="molecule type" value="Genomic_DNA"/>
</dbReference>
<dbReference type="RefSeq" id="WP_141201040.1">
    <property type="nucleotide sequence ID" value="NZ_CP041186.1"/>
</dbReference>
<accession>A0A5B8YG96</accession>
<reference evidence="1 2" key="1">
    <citation type="submission" date="2019-06" db="EMBL/GenBank/DDBJ databases">
        <title>Persicimonas caeni gen. nov., sp. nov., a predatory bacterium isolated from solar saltern.</title>
        <authorList>
            <person name="Wang S."/>
        </authorList>
    </citation>
    <scope>NUCLEOTIDE SEQUENCE [LARGE SCALE GENOMIC DNA]</scope>
    <source>
        <strain evidence="1 2">YN101</strain>
    </source>
</reference>
<evidence type="ECO:0000313" key="2">
    <source>
        <dbReference type="Proteomes" id="UP000315995"/>
    </source>
</evidence>